<evidence type="ECO:0000256" key="1">
    <source>
        <dbReference type="SAM" id="MobiDB-lite"/>
    </source>
</evidence>
<proteinExistence type="predicted"/>
<reference evidence="2 3" key="1">
    <citation type="submission" date="2018-04" db="EMBL/GenBank/DDBJ databases">
        <title>Genomic Encyclopedia of Type Strains, Phase IV (KMG-IV): sequencing the most valuable type-strain genomes for metagenomic binning, comparative biology and taxonomic classification.</title>
        <authorList>
            <person name="Goeker M."/>
        </authorList>
    </citation>
    <scope>NUCLEOTIDE SEQUENCE [LARGE SCALE GENOMIC DNA]</scope>
    <source>
        <strain evidence="2 3">DSM 14823</strain>
    </source>
</reference>
<accession>A0A2U1APQ7</accession>
<dbReference type="RefSeq" id="WP_116885032.1">
    <property type="nucleotide sequence ID" value="NZ_CABMMC010000073.1"/>
</dbReference>
<comment type="caution">
    <text evidence="2">The sequence shown here is derived from an EMBL/GenBank/DDBJ whole genome shotgun (WGS) entry which is preliminary data.</text>
</comment>
<dbReference type="GeneID" id="78296319"/>
<gene>
    <name evidence="2" type="ORF">C8D82_1266</name>
</gene>
<feature type="compositionally biased region" description="Acidic residues" evidence="1">
    <location>
        <begin position="89"/>
        <end position="100"/>
    </location>
</feature>
<name>A0A2U1APQ7_9BACT</name>
<evidence type="ECO:0000313" key="3">
    <source>
        <dbReference type="Proteomes" id="UP000245959"/>
    </source>
</evidence>
<keyword evidence="3" id="KW-1185">Reference proteome</keyword>
<evidence type="ECO:0000313" key="2">
    <source>
        <dbReference type="EMBL" id="PVY38413.1"/>
    </source>
</evidence>
<dbReference type="Proteomes" id="UP000245959">
    <property type="component" value="Unassembled WGS sequence"/>
</dbReference>
<dbReference type="OrthoDB" id="7473113at2"/>
<sequence length="100" mass="11992">MTQKKYAAPEEKPLDAIEKALLKRALGFKQEEVHTEEMIDRESGKVLETAKRRKVTKEIVPDVRALLFWLKNRRPERWRERIEPQESAPEYEFDPDEERL</sequence>
<organism evidence="2 3">
    <name type="scientific">Victivallis vadensis</name>
    <dbReference type="NCBI Taxonomy" id="172901"/>
    <lineage>
        <taxon>Bacteria</taxon>
        <taxon>Pseudomonadati</taxon>
        <taxon>Lentisphaerota</taxon>
        <taxon>Lentisphaeria</taxon>
        <taxon>Victivallales</taxon>
        <taxon>Victivallaceae</taxon>
        <taxon>Victivallis</taxon>
    </lineage>
</organism>
<protein>
    <submittedName>
        <fullName evidence="2">Uncharacterized protein</fullName>
    </submittedName>
</protein>
<dbReference type="EMBL" id="QEKH01000026">
    <property type="protein sequence ID" value="PVY38413.1"/>
    <property type="molecule type" value="Genomic_DNA"/>
</dbReference>
<dbReference type="AlphaFoldDB" id="A0A2U1APQ7"/>
<feature type="region of interest" description="Disordered" evidence="1">
    <location>
        <begin position="79"/>
        <end position="100"/>
    </location>
</feature>